<gene>
    <name evidence="9" type="primary">Oc90</name>
    <name evidence="9" type="ORF">LANLUD_R11470</name>
</gene>
<organism evidence="9 10">
    <name type="scientific">Lanius ludovicianus</name>
    <name type="common">Loggerhead shrike</name>
    <dbReference type="NCBI Taxonomy" id="28713"/>
    <lineage>
        <taxon>Eukaryota</taxon>
        <taxon>Metazoa</taxon>
        <taxon>Chordata</taxon>
        <taxon>Craniata</taxon>
        <taxon>Vertebrata</taxon>
        <taxon>Euteleostomi</taxon>
        <taxon>Archelosauria</taxon>
        <taxon>Archosauria</taxon>
        <taxon>Dinosauria</taxon>
        <taxon>Saurischia</taxon>
        <taxon>Theropoda</taxon>
        <taxon>Coelurosauria</taxon>
        <taxon>Aves</taxon>
        <taxon>Neognathae</taxon>
        <taxon>Neoaves</taxon>
        <taxon>Telluraves</taxon>
        <taxon>Australaves</taxon>
        <taxon>Passeriformes</taxon>
        <taxon>Corvoidea</taxon>
        <taxon>Laniidae</taxon>
        <taxon>Lanius</taxon>
    </lineage>
</organism>
<protein>
    <submittedName>
        <fullName evidence="9">OC90 protein</fullName>
    </submittedName>
</protein>
<dbReference type="GO" id="GO:0050482">
    <property type="term" value="P:arachidonate secretion"/>
    <property type="evidence" value="ECO:0007669"/>
    <property type="project" value="InterPro"/>
</dbReference>
<keyword evidence="2" id="KW-0964">Secreted</keyword>
<dbReference type="EMBL" id="VYXG01011031">
    <property type="protein sequence ID" value="NWT90390.1"/>
    <property type="molecule type" value="Genomic_DNA"/>
</dbReference>
<dbReference type="Gene3D" id="1.20.90.10">
    <property type="entry name" value="Phospholipase A2 domain"/>
    <property type="match status" value="1"/>
</dbReference>
<dbReference type="PANTHER" id="PTHR11716">
    <property type="entry name" value="PHOSPHOLIPASE A2 FAMILY MEMBER"/>
    <property type="match status" value="1"/>
</dbReference>
<keyword evidence="10" id="KW-1185">Reference proteome</keyword>
<feature type="disulfide bond" evidence="5">
    <location>
        <begin position="133"/>
        <end position="159"/>
    </location>
</feature>
<feature type="disulfide bond" evidence="5">
    <location>
        <begin position="102"/>
        <end position="118"/>
    </location>
</feature>
<proteinExistence type="inferred from homology"/>
<evidence type="ECO:0000259" key="8">
    <source>
        <dbReference type="SMART" id="SM00085"/>
    </source>
</evidence>
<feature type="active site" evidence="4">
    <location>
        <position position="121"/>
    </location>
</feature>
<feature type="domain" description="Phospholipase A2-like central" evidence="8">
    <location>
        <begin position="76"/>
        <end position="192"/>
    </location>
</feature>
<comment type="subcellular location">
    <subcellularLocation>
        <location evidence="1">Secreted</location>
    </subcellularLocation>
</comment>
<dbReference type="GO" id="GO:0016042">
    <property type="term" value="P:lipid catabolic process"/>
    <property type="evidence" value="ECO:0007669"/>
    <property type="project" value="InterPro"/>
</dbReference>
<sequence>MIVMLLISMSMVVYSGGQELKLPAFLPELLNTPERILNNATLFNGVFQNVESVALFFDCLGSHFTWLQSIFTNFPALLNFVNKMRCVTGFCPRDFEDYGCSCRFEMEGLPVDEADECCFQHRKCYEEALEMECTWDPSKISADVSCSTKNLTCESGDSCEQFLCSCDKDAIECFVNAQINSSLNGLDVSSCPSPVTETTSKRELTTRHMEEFDHQGIDETRAVTASVEEGYYSHQLSKIKILLFVFYVFFFSAYSEKDRFMEAVVPMEEITTSPALFPGDSNSMQGKIIPTEKIPAGTPARTKGKVK</sequence>
<dbReference type="SMART" id="SM00085">
    <property type="entry name" value="PA2c"/>
    <property type="match status" value="1"/>
</dbReference>
<keyword evidence="7" id="KW-0732">Signal</keyword>
<comment type="similarity">
    <text evidence="6">Belongs to the phospholipase A2 family.</text>
</comment>
<dbReference type="InterPro" id="IPR036444">
    <property type="entry name" value="PLipase_A2_dom_sf"/>
</dbReference>
<dbReference type="InterPro" id="IPR041798">
    <property type="entry name" value="Otoconin-90"/>
</dbReference>
<accession>A0A7K5SH93</accession>
<dbReference type="PROSITE" id="PS00118">
    <property type="entry name" value="PA2_HIS"/>
    <property type="match status" value="1"/>
</dbReference>
<dbReference type="GO" id="GO:0005543">
    <property type="term" value="F:phospholipid binding"/>
    <property type="evidence" value="ECO:0007669"/>
    <property type="project" value="TreeGrafter"/>
</dbReference>
<dbReference type="GO" id="GO:0006644">
    <property type="term" value="P:phospholipid metabolic process"/>
    <property type="evidence" value="ECO:0007669"/>
    <property type="project" value="InterPro"/>
</dbReference>
<dbReference type="GO" id="GO:0005509">
    <property type="term" value="F:calcium ion binding"/>
    <property type="evidence" value="ECO:0007669"/>
    <property type="project" value="InterPro"/>
</dbReference>
<feature type="disulfide bond" evidence="5">
    <location>
        <begin position="124"/>
        <end position="166"/>
    </location>
</feature>
<dbReference type="AlphaFoldDB" id="A0A7K5SH93"/>
<dbReference type="PANTHER" id="PTHR11716:SF1">
    <property type="entry name" value="OTOCONIN-90"/>
    <property type="match status" value="1"/>
</dbReference>
<dbReference type="InterPro" id="IPR016090">
    <property type="entry name" value="PLA2-like_dom"/>
</dbReference>
<feature type="non-terminal residue" evidence="9">
    <location>
        <position position="1"/>
    </location>
</feature>
<evidence type="ECO:0000256" key="2">
    <source>
        <dbReference type="ARBA" id="ARBA00022525"/>
    </source>
</evidence>
<dbReference type="Proteomes" id="UP000547499">
    <property type="component" value="Unassembled WGS sequence"/>
</dbReference>
<dbReference type="InterPro" id="IPR001211">
    <property type="entry name" value="PLA2"/>
</dbReference>
<dbReference type="SUPFAM" id="SSF48619">
    <property type="entry name" value="Phospholipase A2, PLA2"/>
    <property type="match status" value="1"/>
</dbReference>
<feature type="active site" evidence="4">
    <location>
        <position position="167"/>
    </location>
</feature>
<evidence type="ECO:0000256" key="6">
    <source>
        <dbReference type="RuleBase" id="RU003654"/>
    </source>
</evidence>
<evidence type="ECO:0000256" key="7">
    <source>
        <dbReference type="SAM" id="SignalP"/>
    </source>
</evidence>
<evidence type="ECO:0000256" key="4">
    <source>
        <dbReference type="PIRSR" id="PIRSR601211-1"/>
    </source>
</evidence>
<dbReference type="PRINTS" id="PR00389">
    <property type="entry name" value="PHPHLIPASEA2"/>
</dbReference>
<feature type="non-terminal residue" evidence="9">
    <location>
        <position position="307"/>
    </location>
</feature>
<dbReference type="Pfam" id="PF00068">
    <property type="entry name" value="Phospholip_A2_1"/>
    <property type="match status" value="1"/>
</dbReference>
<evidence type="ECO:0000256" key="5">
    <source>
        <dbReference type="PIRSR" id="PIRSR601211-3"/>
    </source>
</evidence>
<dbReference type="CDD" id="cd04707">
    <property type="entry name" value="otoconin_90"/>
    <property type="match status" value="1"/>
</dbReference>
<feature type="disulfide bond" evidence="5">
    <location>
        <begin position="117"/>
        <end position="173"/>
    </location>
</feature>
<feature type="chain" id="PRO_5029685102" evidence="7">
    <location>
        <begin position="18"/>
        <end position="307"/>
    </location>
</feature>
<dbReference type="InterPro" id="IPR033113">
    <property type="entry name" value="PLA2_histidine"/>
</dbReference>
<dbReference type="GO" id="GO:0047498">
    <property type="term" value="F:calcium-dependent phospholipase A2 activity"/>
    <property type="evidence" value="ECO:0007669"/>
    <property type="project" value="TreeGrafter"/>
</dbReference>
<name>A0A7K5SH93_LANLU</name>
<evidence type="ECO:0000313" key="9">
    <source>
        <dbReference type="EMBL" id="NWT90390.1"/>
    </source>
</evidence>
<evidence type="ECO:0000256" key="3">
    <source>
        <dbReference type="ARBA" id="ARBA00023157"/>
    </source>
</evidence>
<comment type="caution">
    <text evidence="9">The sequence shown here is derived from an EMBL/GenBank/DDBJ whole genome shotgun (WGS) entry which is preliminary data.</text>
</comment>
<keyword evidence="3 5" id="KW-1015">Disulfide bond</keyword>
<dbReference type="GO" id="GO:0005576">
    <property type="term" value="C:extracellular region"/>
    <property type="evidence" value="ECO:0007669"/>
    <property type="project" value="UniProtKB-SubCell"/>
</dbReference>
<evidence type="ECO:0000313" key="10">
    <source>
        <dbReference type="Proteomes" id="UP000547499"/>
    </source>
</evidence>
<reference evidence="9 10" key="1">
    <citation type="submission" date="2019-09" db="EMBL/GenBank/DDBJ databases">
        <title>Bird 10,000 Genomes (B10K) Project - Family phase.</title>
        <authorList>
            <person name="Zhang G."/>
        </authorList>
    </citation>
    <scope>NUCLEOTIDE SEQUENCE [LARGE SCALE GENOMIC DNA]</scope>
    <source>
        <strain evidence="9">B10K-DU-001-65</strain>
        <tissue evidence="9">Muscle</tissue>
    </source>
</reference>
<dbReference type="FunFam" id="1.20.90.10:FF:000006">
    <property type="entry name" value="Otoconin-90"/>
    <property type="match status" value="1"/>
</dbReference>
<feature type="disulfide bond" evidence="5">
    <location>
        <begin position="153"/>
        <end position="164"/>
    </location>
</feature>
<evidence type="ECO:0000256" key="1">
    <source>
        <dbReference type="ARBA" id="ARBA00004613"/>
    </source>
</evidence>
<feature type="signal peptide" evidence="7">
    <location>
        <begin position="1"/>
        <end position="17"/>
    </location>
</feature>